<proteinExistence type="predicted"/>
<evidence type="ECO:0000256" key="5">
    <source>
        <dbReference type="ARBA" id="ARBA00023136"/>
    </source>
</evidence>
<dbReference type="Pfam" id="PF00482">
    <property type="entry name" value="T2SSF"/>
    <property type="match status" value="1"/>
</dbReference>
<accession>A0A829YF44</accession>
<sequence length="324" mass="36408">MSNGIWLFVLLVFFTVVLLLQGTVVPVFSDSRKMSKRIHERLQRLADASGGPEFTSLLREKYLRDLSPFERTLESLPGMERLARILEQAGRETTAYRLVLLAVCLFIGGTLAGWLLSRWWPVALAGGFIGLAGPFLVVLRQRAQRFARFEEQMPDAIDMIQRALKAGHPFGHCLKLVAEDMAEPISREFELTFADLSYGNDARRALFGMLQRVPSVSVTALITAVIVQRESGGNLAENLAKISAVIRGRFRFQRRVKTLSAEGRLSGWILSMNPIVLFGIFWMLHPEYIARLTNHPKGPTMITCAVVMGSIGILWIRRLVRIDV</sequence>
<evidence type="ECO:0000256" key="2">
    <source>
        <dbReference type="ARBA" id="ARBA00022475"/>
    </source>
</evidence>
<dbReference type="AlphaFoldDB" id="A0A829YF44"/>
<feature type="transmembrane region" description="Helical" evidence="6">
    <location>
        <begin position="297"/>
        <end position="316"/>
    </location>
</feature>
<keyword evidence="3 6" id="KW-0812">Transmembrane</keyword>
<evidence type="ECO:0000259" key="7">
    <source>
        <dbReference type="Pfam" id="PF00482"/>
    </source>
</evidence>
<name>A0A829YF44_9GAMM</name>
<dbReference type="RefSeq" id="WP_161813600.1">
    <property type="nucleotide sequence ID" value="NZ_BLJN01000004.1"/>
</dbReference>
<keyword evidence="5 6" id="KW-0472">Membrane</keyword>
<feature type="transmembrane region" description="Helical" evidence="6">
    <location>
        <begin position="122"/>
        <end position="139"/>
    </location>
</feature>
<comment type="caution">
    <text evidence="8">The sequence shown here is derived from an EMBL/GenBank/DDBJ whole genome shotgun (WGS) entry which is preliminary data.</text>
</comment>
<comment type="subcellular location">
    <subcellularLocation>
        <location evidence="1">Cell membrane</location>
        <topology evidence="1">Multi-pass membrane protein</topology>
    </subcellularLocation>
</comment>
<dbReference type="PANTHER" id="PTHR35007:SF1">
    <property type="entry name" value="PILUS ASSEMBLY PROTEIN"/>
    <property type="match status" value="1"/>
</dbReference>
<gene>
    <name evidence="8" type="ORF">GCM10011487_39090</name>
</gene>
<dbReference type="Proteomes" id="UP000445000">
    <property type="component" value="Unassembled WGS sequence"/>
</dbReference>
<dbReference type="EMBL" id="BLJN01000004">
    <property type="protein sequence ID" value="GFE81909.1"/>
    <property type="molecule type" value="Genomic_DNA"/>
</dbReference>
<dbReference type="PANTHER" id="PTHR35007">
    <property type="entry name" value="INTEGRAL MEMBRANE PROTEIN-RELATED"/>
    <property type="match status" value="1"/>
</dbReference>
<evidence type="ECO:0000313" key="9">
    <source>
        <dbReference type="Proteomes" id="UP000445000"/>
    </source>
</evidence>
<keyword evidence="9" id="KW-1185">Reference proteome</keyword>
<evidence type="ECO:0000256" key="6">
    <source>
        <dbReference type="SAM" id="Phobius"/>
    </source>
</evidence>
<protein>
    <recommendedName>
        <fullName evidence="7">Type II secretion system protein GspF domain-containing protein</fullName>
    </recommendedName>
</protein>
<dbReference type="GO" id="GO:0005886">
    <property type="term" value="C:plasma membrane"/>
    <property type="evidence" value="ECO:0007669"/>
    <property type="project" value="UniProtKB-SubCell"/>
</dbReference>
<feature type="transmembrane region" description="Helical" evidence="6">
    <location>
        <begin position="6"/>
        <end position="28"/>
    </location>
</feature>
<keyword evidence="4 6" id="KW-1133">Transmembrane helix</keyword>
<evidence type="ECO:0000256" key="1">
    <source>
        <dbReference type="ARBA" id="ARBA00004651"/>
    </source>
</evidence>
<keyword evidence="2" id="KW-1003">Cell membrane</keyword>
<evidence type="ECO:0000256" key="3">
    <source>
        <dbReference type="ARBA" id="ARBA00022692"/>
    </source>
</evidence>
<evidence type="ECO:0000313" key="8">
    <source>
        <dbReference type="EMBL" id="GFE81909.1"/>
    </source>
</evidence>
<dbReference type="InterPro" id="IPR018076">
    <property type="entry name" value="T2SS_GspF_dom"/>
</dbReference>
<feature type="transmembrane region" description="Helical" evidence="6">
    <location>
        <begin position="94"/>
        <end position="116"/>
    </location>
</feature>
<evidence type="ECO:0000256" key="4">
    <source>
        <dbReference type="ARBA" id="ARBA00022989"/>
    </source>
</evidence>
<feature type="domain" description="Type II secretion system protein GspF" evidence="7">
    <location>
        <begin position="160"/>
        <end position="281"/>
    </location>
</feature>
<feature type="transmembrane region" description="Helical" evidence="6">
    <location>
        <begin position="265"/>
        <end position="285"/>
    </location>
</feature>
<organism evidence="8 9">
    <name type="scientific">Steroidobacter agaridevorans</name>
    <dbReference type="NCBI Taxonomy" id="2695856"/>
    <lineage>
        <taxon>Bacteria</taxon>
        <taxon>Pseudomonadati</taxon>
        <taxon>Pseudomonadota</taxon>
        <taxon>Gammaproteobacteria</taxon>
        <taxon>Steroidobacterales</taxon>
        <taxon>Steroidobacteraceae</taxon>
        <taxon>Steroidobacter</taxon>
    </lineage>
</organism>
<reference evidence="9" key="1">
    <citation type="submission" date="2020-01" db="EMBL/GenBank/DDBJ databases">
        <title>'Steroidobacter agaridevorans' sp. nov., agar-degrading bacteria isolated from rhizosphere soils.</title>
        <authorList>
            <person name="Ikenaga M."/>
            <person name="Kataoka M."/>
            <person name="Murouchi A."/>
            <person name="Katsuragi S."/>
            <person name="Sakai M."/>
        </authorList>
    </citation>
    <scope>NUCLEOTIDE SEQUENCE [LARGE SCALE GENOMIC DNA]</scope>
    <source>
        <strain evidence="9">YU21-B</strain>
    </source>
</reference>